<evidence type="ECO:0000256" key="15">
    <source>
        <dbReference type="RuleBase" id="RU000687"/>
    </source>
</evidence>
<comment type="similarity">
    <text evidence="1">Belongs to the ligand-gated ion channel (TC 1.A.9) family. Acetylcholine receptor (TC 1.A.9.1) subfamily.</text>
</comment>
<feature type="transmembrane region" description="Helical" evidence="15">
    <location>
        <begin position="483"/>
        <end position="506"/>
    </location>
</feature>
<evidence type="ECO:0000313" key="18">
    <source>
        <dbReference type="EMBL" id="CAH1792587.1"/>
    </source>
</evidence>
<evidence type="ECO:0000256" key="4">
    <source>
        <dbReference type="ARBA" id="ARBA00022692"/>
    </source>
</evidence>
<dbReference type="GO" id="GO:0045211">
    <property type="term" value="C:postsynaptic membrane"/>
    <property type="evidence" value="ECO:0007669"/>
    <property type="project" value="InterPro"/>
</dbReference>
<dbReference type="PROSITE" id="PS00236">
    <property type="entry name" value="NEUROTR_ION_CHANNEL"/>
    <property type="match status" value="1"/>
</dbReference>
<dbReference type="Pfam" id="PF02931">
    <property type="entry name" value="Neur_chan_LBD"/>
    <property type="match status" value="1"/>
</dbReference>
<keyword evidence="2 15" id="KW-0813">Transport</keyword>
<keyword evidence="5 15" id="KW-1133">Transmembrane helix</keyword>
<dbReference type="FunFam" id="2.70.170.10:FF:000016">
    <property type="entry name" value="Nicotinic acetylcholine receptor subunit"/>
    <property type="match status" value="1"/>
</dbReference>
<dbReference type="OrthoDB" id="5975154at2759"/>
<evidence type="ECO:0000256" key="2">
    <source>
        <dbReference type="ARBA" id="ARBA00022448"/>
    </source>
</evidence>
<evidence type="ECO:0000256" key="7">
    <source>
        <dbReference type="ARBA" id="ARBA00023065"/>
    </source>
</evidence>
<dbReference type="InterPro" id="IPR018000">
    <property type="entry name" value="Neurotransmitter_ion_chnl_CS"/>
</dbReference>
<keyword evidence="7 15" id="KW-0406">Ion transport</keyword>
<feature type="transmembrane region" description="Helical" evidence="15">
    <location>
        <begin position="21"/>
        <end position="40"/>
    </location>
</feature>
<keyword evidence="10" id="KW-0675">Receptor</keyword>
<evidence type="ECO:0000313" key="19">
    <source>
        <dbReference type="Proteomes" id="UP000749559"/>
    </source>
</evidence>
<evidence type="ECO:0000256" key="9">
    <source>
        <dbReference type="ARBA" id="ARBA00023157"/>
    </source>
</evidence>
<evidence type="ECO:0000256" key="5">
    <source>
        <dbReference type="ARBA" id="ARBA00022989"/>
    </source>
</evidence>
<dbReference type="PRINTS" id="PR00252">
    <property type="entry name" value="NRIONCHANNEL"/>
</dbReference>
<feature type="transmembrane region" description="Helical" evidence="15">
    <location>
        <begin position="260"/>
        <end position="283"/>
    </location>
</feature>
<evidence type="ECO:0000256" key="11">
    <source>
        <dbReference type="ARBA" id="ARBA00023180"/>
    </source>
</evidence>
<evidence type="ECO:0000256" key="14">
    <source>
        <dbReference type="ARBA" id="ARBA00034099"/>
    </source>
</evidence>
<evidence type="ECO:0000256" key="12">
    <source>
        <dbReference type="ARBA" id="ARBA00023286"/>
    </source>
</evidence>
<dbReference type="InterPro" id="IPR006202">
    <property type="entry name" value="Neur_chan_lig-bd"/>
</dbReference>
<keyword evidence="19" id="KW-1185">Reference proteome</keyword>
<sequence length="511" mass="58808">MWVTSTSFSNYRELSSRVMGVLMWYLQIVAIVTGVLRMYLVEGLSQDLMTAELLLKKYLLENYDPFVRPVKNASEPVVVTMDLALTQIVDVREKQQTIMSSVWLRFAWNDYFMRWNESKYEGVKTVHLKQTDVWTPDITLYTSVPTSQFSDSKDYLVKVTSDGSAYWYIPTRFVSTCKMDVQNFPYDVQNCKLKFGSWAYVSTELDLQNKSDSVDLAAYESNGEWELMSAEAIRHSITYNCCAEPYIDVTYYIKIKRKPLYYTFNVVLPCVFIVIVTPFSFLLSPGCGERIQLSITLLLSLTVFLLFVAEQLPVQSEDVPLVARYFIAAMLVLVFSNMASIISVHLYHRGSKRDKLPRMAKLLAIKMARLVCMADRFDDGIDKSSPDDGNAELKRYDHKLAKVENGMCHSTTRRRRLTSQKYKEAGSLDSVSGEYNIVHCPEECTIVQLVYDINSHLANLHEYKATSQKVDAIKREWKMVAIVLDRCLLFSSVMLIMLILLCFMIYNPEQD</sequence>
<keyword evidence="8 15" id="KW-0472">Membrane</keyword>
<dbReference type="SUPFAM" id="SSF90112">
    <property type="entry name" value="Neurotransmitter-gated ion-channel transmembrane pore"/>
    <property type="match status" value="1"/>
</dbReference>
<evidence type="ECO:0000256" key="8">
    <source>
        <dbReference type="ARBA" id="ARBA00023136"/>
    </source>
</evidence>
<dbReference type="EMBL" id="CAIIXF020000008">
    <property type="protein sequence ID" value="CAH1792587.1"/>
    <property type="molecule type" value="Genomic_DNA"/>
</dbReference>
<feature type="domain" description="Neurotransmitter-gated ion-channel transmembrane" evidence="17">
    <location>
        <begin position="267"/>
        <end position="498"/>
    </location>
</feature>
<dbReference type="FunFam" id="1.20.58.390:FF:000043">
    <property type="entry name" value="AcetylCholine Receptor"/>
    <property type="match status" value="1"/>
</dbReference>
<evidence type="ECO:0000256" key="10">
    <source>
        <dbReference type="ARBA" id="ARBA00023170"/>
    </source>
</evidence>
<reference evidence="18" key="1">
    <citation type="submission" date="2022-03" db="EMBL/GenBank/DDBJ databases">
        <authorList>
            <person name="Martin C."/>
        </authorList>
    </citation>
    <scope>NUCLEOTIDE SEQUENCE</scope>
</reference>
<dbReference type="InterPro" id="IPR002394">
    <property type="entry name" value="Nicotinic_acetylcholine_rcpt"/>
</dbReference>
<dbReference type="NCBIfam" id="TIGR00860">
    <property type="entry name" value="LIC"/>
    <property type="match status" value="1"/>
</dbReference>
<evidence type="ECO:0000256" key="3">
    <source>
        <dbReference type="ARBA" id="ARBA00022475"/>
    </source>
</evidence>
<dbReference type="SUPFAM" id="SSF63712">
    <property type="entry name" value="Nicotinic receptor ligand binding domain-like"/>
    <property type="match status" value="1"/>
</dbReference>
<dbReference type="Gene3D" id="1.20.58.390">
    <property type="entry name" value="Neurotransmitter-gated ion-channel transmembrane domain"/>
    <property type="match status" value="1"/>
</dbReference>
<feature type="domain" description="Neurotransmitter-gated ion-channel ligand-binding" evidence="16">
    <location>
        <begin position="55"/>
        <end position="259"/>
    </location>
</feature>
<dbReference type="Pfam" id="PF02932">
    <property type="entry name" value="Neur_chan_memb"/>
    <property type="match status" value="1"/>
</dbReference>
<protein>
    <submittedName>
        <fullName evidence="18">Uncharacterized protein</fullName>
    </submittedName>
</protein>
<dbReference type="InterPro" id="IPR006029">
    <property type="entry name" value="Neurotrans-gated_channel_TM"/>
</dbReference>
<keyword evidence="6" id="KW-0770">Synapse</keyword>
<gene>
    <name evidence="18" type="ORF">OFUS_LOCUS17533</name>
</gene>
<dbReference type="AlphaFoldDB" id="A0A8S4PG91"/>
<dbReference type="Gene3D" id="2.70.170.10">
    <property type="entry name" value="Neurotransmitter-gated ion-channel ligand-binding domain"/>
    <property type="match status" value="1"/>
</dbReference>
<proteinExistence type="inferred from homology"/>
<keyword evidence="13 15" id="KW-0407">Ion channel</keyword>
<dbReference type="CDD" id="cd18997">
    <property type="entry name" value="LGIC_ECD_nAChR"/>
    <property type="match status" value="1"/>
</dbReference>
<dbReference type="GO" id="GO:0022848">
    <property type="term" value="F:acetylcholine-gated monoatomic cation-selective channel activity"/>
    <property type="evidence" value="ECO:0007669"/>
    <property type="project" value="InterPro"/>
</dbReference>
<keyword evidence="12" id="KW-1071">Ligand-gated ion channel</keyword>
<accession>A0A8S4PG91</accession>
<evidence type="ECO:0000259" key="17">
    <source>
        <dbReference type="Pfam" id="PF02932"/>
    </source>
</evidence>
<keyword evidence="9" id="KW-1015">Disulfide bond</keyword>
<feature type="transmembrane region" description="Helical" evidence="15">
    <location>
        <begin position="325"/>
        <end position="348"/>
    </location>
</feature>
<dbReference type="InterPro" id="IPR036734">
    <property type="entry name" value="Neur_chan_lig-bd_sf"/>
</dbReference>
<dbReference type="GO" id="GO:0004888">
    <property type="term" value="F:transmembrane signaling receptor activity"/>
    <property type="evidence" value="ECO:0007669"/>
    <property type="project" value="InterPro"/>
</dbReference>
<keyword evidence="4 15" id="KW-0812">Transmembrane</keyword>
<dbReference type="InterPro" id="IPR038050">
    <property type="entry name" value="Neuro_actylchol_rec"/>
</dbReference>
<feature type="transmembrane region" description="Helical" evidence="15">
    <location>
        <begin position="295"/>
        <end position="313"/>
    </location>
</feature>
<organism evidence="18 19">
    <name type="scientific">Owenia fusiformis</name>
    <name type="common">Polychaete worm</name>
    <dbReference type="NCBI Taxonomy" id="6347"/>
    <lineage>
        <taxon>Eukaryota</taxon>
        <taxon>Metazoa</taxon>
        <taxon>Spiralia</taxon>
        <taxon>Lophotrochozoa</taxon>
        <taxon>Annelida</taxon>
        <taxon>Polychaeta</taxon>
        <taxon>Sedentaria</taxon>
        <taxon>Canalipalpata</taxon>
        <taxon>Sabellida</taxon>
        <taxon>Oweniida</taxon>
        <taxon>Oweniidae</taxon>
        <taxon>Owenia</taxon>
    </lineage>
</organism>
<evidence type="ECO:0000256" key="6">
    <source>
        <dbReference type="ARBA" id="ARBA00023018"/>
    </source>
</evidence>
<comment type="subcellular location">
    <subcellularLocation>
        <location evidence="14">Synaptic cell membrane</location>
        <topology evidence="14">Multi-pass membrane protein</topology>
    </subcellularLocation>
</comment>
<comment type="caution">
    <text evidence="18">The sequence shown here is derived from an EMBL/GenBank/DDBJ whole genome shotgun (WGS) entry which is preliminary data.</text>
</comment>
<dbReference type="InterPro" id="IPR036719">
    <property type="entry name" value="Neuro-gated_channel_TM_sf"/>
</dbReference>
<evidence type="ECO:0000259" key="16">
    <source>
        <dbReference type="Pfam" id="PF02931"/>
    </source>
</evidence>
<evidence type="ECO:0000256" key="13">
    <source>
        <dbReference type="ARBA" id="ARBA00023303"/>
    </source>
</evidence>
<dbReference type="CDD" id="cd19051">
    <property type="entry name" value="LGIC_TM_cation"/>
    <property type="match status" value="1"/>
</dbReference>
<dbReference type="PRINTS" id="PR00254">
    <property type="entry name" value="NICOTINICR"/>
</dbReference>
<name>A0A8S4PG91_OWEFU</name>
<dbReference type="PANTHER" id="PTHR18945">
    <property type="entry name" value="NEUROTRANSMITTER GATED ION CHANNEL"/>
    <property type="match status" value="1"/>
</dbReference>
<evidence type="ECO:0000256" key="1">
    <source>
        <dbReference type="ARBA" id="ARBA00009237"/>
    </source>
</evidence>
<keyword evidence="3" id="KW-1003">Cell membrane</keyword>
<keyword evidence="11" id="KW-0325">Glycoprotein</keyword>
<dbReference type="InterPro" id="IPR006201">
    <property type="entry name" value="Neur_channel"/>
</dbReference>
<dbReference type="Proteomes" id="UP000749559">
    <property type="component" value="Unassembled WGS sequence"/>
</dbReference>